<evidence type="ECO:0000259" key="6">
    <source>
        <dbReference type="Pfam" id="PF17802"/>
    </source>
</evidence>
<evidence type="ECO:0000313" key="9">
    <source>
        <dbReference type="Proteomes" id="UP000077280"/>
    </source>
</evidence>
<name>A0AAP5WB72_9LACO</name>
<keyword evidence="2" id="KW-0964">Secreted</keyword>
<organism evidence="7 10">
    <name type="scientific">Pediococcus parvulus</name>
    <dbReference type="NCBI Taxonomy" id="54062"/>
    <lineage>
        <taxon>Bacteria</taxon>
        <taxon>Bacillati</taxon>
        <taxon>Bacillota</taxon>
        <taxon>Bacilli</taxon>
        <taxon>Lactobacillales</taxon>
        <taxon>Lactobacillaceae</taxon>
        <taxon>Pediococcus</taxon>
    </lineage>
</organism>
<keyword evidence="4" id="KW-0812">Transmembrane</keyword>
<dbReference type="Proteomes" id="UP000077280">
    <property type="component" value="Unassembled WGS sequence"/>
</dbReference>
<feature type="transmembrane region" description="Helical" evidence="4">
    <location>
        <begin position="445"/>
        <end position="466"/>
    </location>
</feature>
<dbReference type="SUPFAM" id="SSF49478">
    <property type="entry name" value="Cna protein B-type domain"/>
    <property type="match status" value="1"/>
</dbReference>
<dbReference type="Pfam" id="PF17802">
    <property type="entry name" value="SpaA"/>
    <property type="match status" value="2"/>
</dbReference>
<evidence type="ECO:0000256" key="2">
    <source>
        <dbReference type="ARBA" id="ARBA00022525"/>
    </source>
</evidence>
<dbReference type="PANTHER" id="PTHR36108:SF13">
    <property type="entry name" value="COLOSSIN-B-RELATED"/>
    <property type="match status" value="1"/>
</dbReference>
<feature type="chain" id="PRO_5042928081" evidence="5">
    <location>
        <begin position="38"/>
        <end position="474"/>
    </location>
</feature>
<evidence type="ECO:0000313" key="8">
    <source>
        <dbReference type="EMBL" id="OAD63937.1"/>
    </source>
</evidence>
<feature type="signal peptide" evidence="5">
    <location>
        <begin position="1"/>
        <end position="37"/>
    </location>
</feature>
<keyword evidence="4" id="KW-1133">Transmembrane helix</keyword>
<sequence length="474" mass="51743">MKSTKKGLFKKLGAGLLVMAAMAPLALGMTSVKSVSAAETDDKVTVSLHKMIRGKDAKDITNTGAELDNLDDYTNWNREDDGDVAFSIYSVDAAFDAWKKKSTTPSYEDDGKAFNAFQQYILNFDGEQDELLADLGVSAPIQTIDSRTSEINDNLFNFTNITNNGKYMILETYIDTDHTTSKAIPTVFSLPLAAATGKTVHLYAKNTVPKTDPELEKKMEDKDQPGEFELKENIEFTLTKDGSTNFEPVEASTDENGILKIKNLSAGNYTLTETEVDGYTPAVIKFKVSQGNISITSSTPDDVTVNQVNGVWTFSVKNYLVFGEKDFLKVDGDDRSALNGAEFYVTNNSTIGAGKYAKFEANKFVGWVDTTEKATKFTSGDTGVKGGFNIPSMPYGTYYLEETKAPDGYAPLDKTISFTISETSEAAAAKEIENSTYGLPITGGMGIWVFVLIGAVLMGGSGYYYYKSRKNKLA</sequence>
<dbReference type="RefSeq" id="WP_068806661.1">
    <property type="nucleotide sequence ID" value="NZ_CP158977.1"/>
</dbReference>
<reference evidence="7" key="2">
    <citation type="submission" date="2019-10" db="EMBL/GenBank/DDBJ databases">
        <title>Malate fermentation in French cider.</title>
        <authorList>
            <person name="Cousin F.J."/>
            <person name="Medina Fernandez S."/>
            <person name="Misery B."/>
            <person name="Laplace J.-M."/>
            <person name="Cretenet M."/>
        </authorList>
    </citation>
    <scope>NUCLEOTIDE SEQUENCE</scope>
    <source>
        <strain evidence="7">UCMA15901</strain>
    </source>
</reference>
<dbReference type="PANTHER" id="PTHR36108">
    <property type="entry name" value="COLOSSIN-B-RELATED"/>
    <property type="match status" value="1"/>
</dbReference>
<keyword evidence="9" id="KW-1185">Reference proteome</keyword>
<comment type="similarity">
    <text evidence="1">Belongs to the serine-aspartate repeat-containing protein (SDr) family.</text>
</comment>
<accession>A0AAP5WB72</accession>
<comment type="caution">
    <text evidence="7">The sequence shown here is derived from an EMBL/GenBank/DDBJ whole genome shotgun (WGS) entry which is preliminary data.</text>
</comment>
<gene>
    <name evidence="8" type="ORF">A7K95_07155</name>
    <name evidence="7" type="ORF">GA842_03230</name>
</gene>
<dbReference type="NCBIfam" id="TIGR01167">
    <property type="entry name" value="LPXTG_anchor"/>
    <property type="match status" value="1"/>
</dbReference>
<evidence type="ECO:0000256" key="4">
    <source>
        <dbReference type="SAM" id="Phobius"/>
    </source>
</evidence>
<dbReference type="AlphaFoldDB" id="A0AAP5WB72"/>
<proteinExistence type="inferred from homology"/>
<evidence type="ECO:0000313" key="7">
    <source>
        <dbReference type="EMBL" id="MDV7693908.1"/>
    </source>
</evidence>
<protein>
    <submittedName>
        <fullName evidence="7">LPXTG cell wall anchor domain-containing protein</fullName>
    </submittedName>
</protein>
<dbReference type="InterPro" id="IPR041033">
    <property type="entry name" value="SpaA_PFL_dom_1"/>
</dbReference>
<dbReference type="EMBL" id="WERX01000007">
    <property type="protein sequence ID" value="MDV7693908.1"/>
    <property type="molecule type" value="Genomic_DNA"/>
</dbReference>
<reference evidence="8 9" key="1">
    <citation type="submission" date="2016-05" db="EMBL/GenBank/DDBJ databases">
        <title>Draft genome sequence of Pediococcus parvulus 2.6, a probiotic beta-glucan producer strain.</title>
        <authorList>
            <person name="Mohedano M.L."/>
            <person name="Perez-Ramos A."/>
            <person name="Duenas M.T."/>
            <person name="Lamontanara A."/>
            <person name="Orru L."/>
            <person name="Spano G."/>
            <person name="Capozzi V."/>
            <person name="Lopez P."/>
        </authorList>
    </citation>
    <scope>NUCLEOTIDE SEQUENCE [LARGE SCALE GENOMIC DNA]</scope>
    <source>
        <strain evidence="8 9">2.6</strain>
    </source>
</reference>
<dbReference type="InterPro" id="IPR013783">
    <property type="entry name" value="Ig-like_fold"/>
</dbReference>
<evidence type="ECO:0000313" key="10">
    <source>
        <dbReference type="Proteomes" id="UP001275867"/>
    </source>
</evidence>
<dbReference type="Proteomes" id="UP001275867">
    <property type="component" value="Unassembled WGS sequence"/>
</dbReference>
<evidence type="ECO:0000256" key="3">
    <source>
        <dbReference type="ARBA" id="ARBA00022729"/>
    </source>
</evidence>
<feature type="domain" description="SpaA-like prealbumin fold" evidence="6">
    <location>
        <begin position="221"/>
        <end position="295"/>
    </location>
</feature>
<keyword evidence="3 5" id="KW-0732">Signal</keyword>
<dbReference type="Gene3D" id="2.60.40.10">
    <property type="entry name" value="Immunoglobulins"/>
    <property type="match status" value="3"/>
</dbReference>
<evidence type="ECO:0000256" key="5">
    <source>
        <dbReference type="SAM" id="SignalP"/>
    </source>
</evidence>
<keyword evidence="4" id="KW-0472">Membrane</keyword>
<evidence type="ECO:0000256" key="1">
    <source>
        <dbReference type="ARBA" id="ARBA00007257"/>
    </source>
</evidence>
<feature type="domain" description="SpaA-like prealbumin fold" evidence="6">
    <location>
        <begin position="327"/>
        <end position="426"/>
    </location>
</feature>
<dbReference type="EMBL" id="LXND01000051">
    <property type="protein sequence ID" value="OAD63937.1"/>
    <property type="molecule type" value="Genomic_DNA"/>
</dbReference>